<dbReference type="GO" id="GO:0003756">
    <property type="term" value="F:protein disulfide isomerase activity"/>
    <property type="evidence" value="ECO:0007669"/>
    <property type="project" value="TreeGrafter"/>
</dbReference>
<dbReference type="PANTHER" id="PTHR45672:SF3">
    <property type="entry name" value="THIOREDOXIN DOMAIN-CONTAINING PROTEIN 5"/>
    <property type="match status" value="1"/>
</dbReference>
<dbReference type="SUPFAM" id="SSF52833">
    <property type="entry name" value="Thioredoxin-like"/>
    <property type="match status" value="1"/>
</dbReference>
<protein>
    <recommendedName>
        <fullName evidence="4">Thioredoxin domain-containing protein</fullName>
    </recommendedName>
</protein>
<keyword evidence="3" id="KW-0472">Membrane</keyword>
<feature type="domain" description="Thioredoxin" evidence="4">
    <location>
        <begin position="20"/>
        <end position="149"/>
    </location>
</feature>
<dbReference type="GO" id="GO:0006457">
    <property type="term" value="P:protein folding"/>
    <property type="evidence" value="ECO:0007669"/>
    <property type="project" value="TreeGrafter"/>
</dbReference>
<dbReference type="EMBL" id="MN739665">
    <property type="protein sequence ID" value="QHT19407.1"/>
    <property type="molecule type" value="Genomic_DNA"/>
</dbReference>
<keyword evidence="3" id="KW-1133">Transmembrane helix</keyword>
<dbReference type="InterPro" id="IPR013766">
    <property type="entry name" value="Thioredoxin_domain"/>
</dbReference>
<evidence type="ECO:0000313" key="5">
    <source>
        <dbReference type="EMBL" id="QHT19407.1"/>
    </source>
</evidence>
<evidence type="ECO:0000256" key="1">
    <source>
        <dbReference type="ARBA" id="ARBA00006347"/>
    </source>
</evidence>
<evidence type="ECO:0000256" key="3">
    <source>
        <dbReference type="SAM" id="Phobius"/>
    </source>
</evidence>
<comment type="similarity">
    <text evidence="1">Belongs to the protein disulfide isomerase family.</text>
</comment>
<organism evidence="5">
    <name type="scientific">viral metagenome</name>
    <dbReference type="NCBI Taxonomy" id="1070528"/>
    <lineage>
        <taxon>unclassified sequences</taxon>
        <taxon>metagenomes</taxon>
        <taxon>organismal metagenomes</taxon>
    </lineage>
</organism>
<feature type="transmembrane region" description="Helical" evidence="3">
    <location>
        <begin position="21"/>
        <end position="40"/>
    </location>
</feature>
<dbReference type="PANTHER" id="PTHR45672">
    <property type="entry name" value="PROTEIN DISULFIDE-ISOMERASE C17H9.14C-RELATED"/>
    <property type="match status" value="1"/>
</dbReference>
<dbReference type="PROSITE" id="PS00194">
    <property type="entry name" value="THIOREDOXIN_1"/>
    <property type="match status" value="1"/>
</dbReference>
<evidence type="ECO:0000256" key="2">
    <source>
        <dbReference type="ARBA" id="ARBA00022729"/>
    </source>
</evidence>
<keyword evidence="3" id="KW-0812">Transmembrane</keyword>
<accession>A0A6C0DRR0</accession>
<name>A0A6C0DRR0_9ZZZZ</name>
<dbReference type="AlphaFoldDB" id="A0A6C0DRR0"/>
<dbReference type="CDD" id="cd02961">
    <property type="entry name" value="PDI_a_family"/>
    <property type="match status" value="1"/>
</dbReference>
<dbReference type="Gene3D" id="3.40.30.10">
    <property type="entry name" value="Glutaredoxin"/>
    <property type="match status" value="1"/>
</dbReference>
<dbReference type="InterPro" id="IPR036249">
    <property type="entry name" value="Thioredoxin-like_sf"/>
</dbReference>
<dbReference type="InterPro" id="IPR017937">
    <property type="entry name" value="Thioredoxin_CS"/>
</dbReference>
<dbReference type="PROSITE" id="PS51352">
    <property type="entry name" value="THIOREDOXIN_2"/>
    <property type="match status" value="1"/>
</dbReference>
<keyword evidence="2" id="KW-0732">Signal</keyword>
<reference evidence="5" key="1">
    <citation type="journal article" date="2020" name="Nature">
        <title>Giant virus diversity and host interactions through global metagenomics.</title>
        <authorList>
            <person name="Schulz F."/>
            <person name="Roux S."/>
            <person name="Paez-Espino D."/>
            <person name="Jungbluth S."/>
            <person name="Walsh D.A."/>
            <person name="Denef V.J."/>
            <person name="McMahon K.D."/>
            <person name="Konstantinidis K.T."/>
            <person name="Eloe-Fadrosh E.A."/>
            <person name="Kyrpides N.C."/>
            <person name="Woyke T."/>
        </authorList>
    </citation>
    <scope>NUCLEOTIDE SEQUENCE</scope>
    <source>
        <strain evidence="5">GVMAG-M-3300023174-57</strain>
    </source>
</reference>
<evidence type="ECO:0000259" key="4">
    <source>
        <dbReference type="PROSITE" id="PS51352"/>
    </source>
</evidence>
<proteinExistence type="inferred from homology"/>
<sequence>MRLNSSKKSVIEHRSNMATSLPLDMALYVGLVLIALWVGYRLYLSFAMNSEGFTSGGTHKFVMYYADWCGHCQTTKPTFTQLGSRQTIGGKTVDVLMVNPETNPELATGPKIAGYPTIRLLDSAGTLVAEYNGDRSLADFQRFLAQNVK</sequence>
<dbReference type="GO" id="GO:0005783">
    <property type="term" value="C:endoplasmic reticulum"/>
    <property type="evidence" value="ECO:0007669"/>
    <property type="project" value="TreeGrafter"/>
</dbReference>
<dbReference type="Pfam" id="PF00085">
    <property type="entry name" value="Thioredoxin"/>
    <property type="match status" value="1"/>
</dbReference>
<dbReference type="InterPro" id="IPR051063">
    <property type="entry name" value="PDI"/>
</dbReference>